<dbReference type="EMBL" id="JNHM01000164">
    <property type="protein sequence ID" value="KDS44359.1"/>
    <property type="molecule type" value="Genomic_DNA"/>
</dbReference>
<dbReference type="Proteomes" id="UP000027661">
    <property type="component" value="Unassembled WGS sequence"/>
</dbReference>
<reference evidence="1 2" key="1">
    <citation type="submission" date="2014-04" db="EMBL/GenBank/DDBJ databases">
        <authorList>
            <person name="Sears C."/>
            <person name="Carroll K."/>
            <person name="Sack B.R."/>
            <person name="Qadri F."/>
            <person name="Myers L.L."/>
            <person name="Chung G.-T."/>
            <person name="Escheverria P."/>
            <person name="Fraser C.M."/>
            <person name="Sadzewicz L."/>
            <person name="Shefchek K.A."/>
            <person name="Tallon L."/>
            <person name="Das S.P."/>
            <person name="Daugherty S."/>
            <person name="Mongodin E.F."/>
        </authorList>
    </citation>
    <scope>NUCLEOTIDE SEQUENCE [LARGE SCALE GENOMIC DNA]</scope>
    <source>
        <strain evidence="1 2">3975 RP4</strain>
    </source>
</reference>
<proteinExistence type="predicted"/>
<dbReference type="AlphaFoldDB" id="A0A069S3R5"/>
<gene>
    <name evidence="1" type="ORF">M099_4303</name>
</gene>
<dbReference type="PATRIC" id="fig|1339352.3.peg.4035"/>
<dbReference type="PANTHER" id="PTHR34301:SF8">
    <property type="entry name" value="ATPASE DOMAIN-CONTAINING PROTEIN"/>
    <property type="match status" value="1"/>
</dbReference>
<name>A0A069S3R5_PHOVU</name>
<protein>
    <submittedName>
        <fullName evidence="1">Archaeal ATPase family protein</fullName>
    </submittedName>
</protein>
<dbReference type="Gene3D" id="3.40.50.300">
    <property type="entry name" value="P-loop containing nucleotide triphosphate hydrolases"/>
    <property type="match status" value="1"/>
</dbReference>
<comment type="caution">
    <text evidence="1">The sequence shown here is derived from an EMBL/GenBank/DDBJ whole genome shotgun (WGS) entry which is preliminary data.</text>
</comment>
<sequence>MQNPFVFGKAAEGVHFTDRKQDALRLSANLSHGINTVLISPRRWGKTSLVKKVIEDVSSDEIKVVFIDIFHCKSAYDFLRTFATAVIKQTSSRMDEWISYAKGFLSNISPKFSFGTDPMNDFSLSFEWNESADTEEAILALPERICEKKHIRMVICLDEFQQIAEFPDSLTFQKKLRSVWQHQQAVNYCMFGSKRHLMEKIFNDKSMPFYKFGDMMFLQKIPASEWIPFICGKFEETGKHIREEQAERICIYTENLSSYVQHLSWIVWYISGAEVTDQNIEDALDDLLEQNKVFFQREVEQLTEYQFNFLRAMADGITTGLGRQEVLKEYRLESTSHIQSIKKALIKKGLIYEEGDSLVFDDPLFKRWILRHVH</sequence>
<evidence type="ECO:0000313" key="2">
    <source>
        <dbReference type="Proteomes" id="UP000027661"/>
    </source>
</evidence>
<evidence type="ECO:0000313" key="1">
    <source>
        <dbReference type="EMBL" id="KDS44359.1"/>
    </source>
</evidence>
<organism evidence="1 2">
    <name type="scientific">Phocaeicola vulgatus str. 3975 RP4</name>
    <dbReference type="NCBI Taxonomy" id="1339352"/>
    <lineage>
        <taxon>Bacteria</taxon>
        <taxon>Pseudomonadati</taxon>
        <taxon>Bacteroidota</taxon>
        <taxon>Bacteroidia</taxon>
        <taxon>Bacteroidales</taxon>
        <taxon>Bacteroidaceae</taxon>
        <taxon>Phocaeicola</taxon>
    </lineage>
</organism>
<dbReference type="RefSeq" id="WP_008668218.1">
    <property type="nucleotide sequence ID" value="NZ_JNHM01000164.1"/>
</dbReference>
<dbReference type="PANTHER" id="PTHR34301">
    <property type="entry name" value="DNA-BINDING PROTEIN-RELATED"/>
    <property type="match status" value="1"/>
</dbReference>
<dbReference type="SUPFAM" id="SSF52540">
    <property type="entry name" value="P-loop containing nucleoside triphosphate hydrolases"/>
    <property type="match status" value="1"/>
</dbReference>
<dbReference type="InterPro" id="IPR027417">
    <property type="entry name" value="P-loop_NTPase"/>
</dbReference>
<accession>A0A069S3R5</accession>